<dbReference type="SUPFAM" id="SSF55257">
    <property type="entry name" value="RBP11-like subunits of RNA polymerase"/>
    <property type="match status" value="2"/>
</dbReference>
<protein>
    <recommendedName>
        <fullName evidence="3">DNA-directed RNA polymerase RpoA/D/Rpb3-type domain-containing protein</fullName>
    </recommendedName>
</protein>
<dbReference type="InterPro" id="IPR050518">
    <property type="entry name" value="Rpo3/RPB3_RNA_Pol_subunit"/>
</dbReference>
<proteinExistence type="predicted"/>
<organism evidence="4">
    <name type="scientific">viral metagenome</name>
    <dbReference type="NCBI Taxonomy" id="1070528"/>
    <lineage>
        <taxon>unclassified sequences</taxon>
        <taxon>metagenomes</taxon>
        <taxon>organismal metagenomes</taxon>
    </lineage>
</organism>
<name>A0A6C0M4R8_9ZZZZ</name>
<dbReference type="Pfam" id="PF01193">
    <property type="entry name" value="RNA_pol_L"/>
    <property type="match status" value="1"/>
</dbReference>
<evidence type="ECO:0000256" key="1">
    <source>
        <dbReference type="ARBA" id="ARBA00022478"/>
    </source>
</evidence>
<evidence type="ECO:0000256" key="2">
    <source>
        <dbReference type="ARBA" id="ARBA00023163"/>
    </source>
</evidence>
<dbReference type="Gene3D" id="3.30.1360.10">
    <property type="entry name" value="RNA polymerase, RBP11-like subunit"/>
    <property type="match status" value="2"/>
</dbReference>
<evidence type="ECO:0000313" key="4">
    <source>
        <dbReference type="EMBL" id="QHU36764.1"/>
    </source>
</evidence>
<dbReference type="PANTHER" id="PTHR11800">
    <property type="entry name" value="DNA-DIRECTED RNA POLYMERASE"/>
    <property type="match status" value="1"/>
</dbReference>
<evidence type="ECO:0000259" key="3">
    <source>
        <dbReference type="SMART" id="SM00662"/>
    </source>
</evidence>
<dbReference type="GO" id="GO:0006351">
    <property type="term" value="P:DNA-templated transcription"/>
    <property type="evidence" value="ECO:0007669"/>
    <property type="project" value="InterPro"/>
</dbReference>
<dbReference type="GO" id="GO:0003899">
    <property type="term" value="F:DNA-directed RNA polymerase activity"/>
    <property type="evidence" value="ECO:0007669"/>
    <property type="project" value="InterPro"/>
</dbReference>
<dbReference type="SMART" id="SM00662">
    <property type="entry name" value="RPOLD"/>
    <property type="match status" value="1"/>
</dbReference>
<feature type="domain" description="DNA-directed RNA polymerase RpoA/D/Rpb3-type" evidence="3">
    <location>
        <begin position="15"/>
        <end position="272"/>
    </location>
</feature>
<dbReference type="PANTHER" id="PTHR11800:SF2">
    <property type="entry name" value="DNA-DIRECTED RNA POLYMERASE II SUBUNIT RPB3"/>
    <property type="match status" value="1"/>
</dbReference>
<accession>A0A6C0M4R8</accession>
<dbReference type="Gene3D" id="2.170.120.12">
    <property type="entry name" value="DNA-directed RNA polymerase, insert domain"/>
    <property type="match status" value="1"/>
</dbReference>
<keyword evidence="1" id="KW-0240">DNA-directed RNA polymerase</keyword>
<dbReference type="AlphaFoldDB" id="A0A6C0M4R8"/>
<dbReference type="EMBL" id="MN740631">
    <property type="protein sequence ID" value="QHU36764.1"/>
    <property type="molecule type" value="Genomic_DNA"/>
</dbReference>
<sequence>MSKPVIETFRDHDGTLTFTVSGINASLINAVRRTILSDIPTYCFRTLPHTENRVHITANTSRLNNEIIKQRMGCIPIHMKANDPDFEDFEPADYRVVLDVQNTGTSSMYATTKDFRMVNVKTGKELSESVVRRIFPVDPMTNGYILITRLMPRLTQVVEGERISLTAEIGVGTSRMDGMYNVVSTCAYSATQDVEKADKVWAECAKVLERDGNDAAFIASEKKNWFAMEAKRHIRPDSFDFIIETVGVYSNVEILTKACLLLVEKCNKMISDIENASGDVEVAPSDTTLSNGYDVTLQNEDYTMGRCIEYFLHTNHYTGSRTVSFCGFRKNHPHDTHSIIRLAFHAPTDIDVVNTYLIQAARDSAAVFQSFISQIHR</sequence>
<dbReference type="GO" id="GO:0000428">
    <property type="term" value="C:DNA-directed RNA polymerase complex"/>
    <property type="evidence" value="ECO:0007669"/>
    <property type="project" value="UniProtKB-KW"/>
</dbReference>
<dbReference type="SUPFAM" id="SSF56553">
    <property type="entry name" value="Insert subdomain of RNA polymerase alpha subunit"/>
    <property type="match status" value="1"/>
</dbReference>
<dbReference type="InterPro" id="IPR011263">
    <property type="entry name" value="DNA-dir_RNA_pol_RpoA/D/Rpb3"/>
</dbReference>
<keyword evidence="2" id="KW-0804">Transcription</keyword>
<dbReference type="InterPro" id="IPR036603">
    <property type="entry name" value="RBP11-like"/>
</dbReference>
<dbReference type="InterPro" id="IPR036643">
    <property type="entry name" value="RNApol_insert_sf"/>
</dbReference>
<reference evidence="4" key="1">
    <citation type="journal article" date="2020" name="Nature">
        <title>Giant virus diversity and host interactions through global metagenomics.</title>
        <authorList>
            <person name="Schulz F."/>
            <person name="Roux S."/>
            <person name="Paez-Espino D."/>
            <person name="Jungbluth S."/>
            <person name="Walsh D.A."/>
            <person name="Denef V.J."/>
            <person name="McMahon K.D."/>
            <person name="Konstantinidis K.T."/>
            <person name="Eloe-Fadrosh E.A."/>
            <person name="Kyrpides N.C."/>
            <person name="Woyke T."/>
        </authorList>
    </citation>
    <scope>NUCLEOTIDE SEQUENCE</scope>
    <source>
        <strain evidence="4">GVMAG-S-1035124-57</strain>
    </source>
</reference>
<dbReference type="GO" id="GO:0046983">
    <property type="term" value="F:protein dimerization activity"/>
    <property type="evidence" value="ECO:0007669"/>
    <property type="project" value="InterPro"/>
</dbReference>